<evidence type="ECO:0000313" key="8">
    <source>
        <dbReference type="Proteomes" id="UP000261082"/>
    </source>
</evidence>
<feature type="binding site" evidence="5">
    <location>
        <begin position="12"/>
        <end position="19"/>
    </location>
    <ligand>
        <name>ATP</name>
        <dbReference type="ChEBI" id="CHEBI:30616"/>
    </ligand>
</feature>
<dbReference type="GO" id="GO:0003677">
    <property type="term" value="F:DNA binding"/>
    <property type="evidence" value="ECO:0007669"/>
    <property type="project" value="InterPro"/>
</dbReference>
<feature type="domain" description="UvrD-like helicase ATP-binding" evidence="6">
    <location>
        <begin position="1"/>
        <end position="241"/>
    </location>
</feature>
<keyword evidence="2 5" id="KW-0378">Hydrolase</keyword>
<dbReference type="Pfam" id="PF13245">
    <property type="entry name" value="AAA_19"/>
    <property type="match status" value="1"/>
</dbReference>
<evidence type="ECO:0000256" key="4">
    <source>
        <dbReference type="ARBA" id="ARBA00022840"/>
    </source>
</evidence>
<evidence type="ECO:0000256" key="3">
    <source>
        <dbReference type="ARBA" id="ARBA00022806"/>
    </source>
</evidence>
<dbReference type="PANTHER" id="PTHR11070">
    <property type="entry name" value="UVRD / RECB / PCRA DNA HELICASE FAMILY MEMBER"/>
    <property type="match status" value="1"/>
</dbReference>
<dbReference type="SUPFAM" id="SSF52540">
    <property type="entry name" value="P-loop containing nucleoside triphosphate hydrolases"/>
    <property type="match status" value="1"/>
</dbReference>
<sequence>MGNVTKPKLVIAGPGAGKTHGMVDEIIHALKSLERHRYMIVVTYTNSATKNIKKRLGKRIAIPPNLFIGTIHSFLNRFIVIPYSSLHNEDVNGEKLFIQCGTDDVLKRMFDNNGETPDYKAKNRIKSKLTKSLHKSGYITYDQTLNLGEKAILNKRIKEMLANRIQYLYVDEFQDTGNKMFSIIESLRKEKRTVIYCVGDPEQYIQSFDSSVKNFQNIPILKASRMNQYETRLNKTNRRSVNTIVTFLNNFSKRVYEDNTFEQQCHNEILGTPVKFISATQNITVMLPEFFARCENENISHKERGIIAKKNDVVNKAVAALNGNVLAPDKSAKVSAVSEIKDTLLSSLGTNQNAFCEEQGLTPFDLRIMAVQIIRAIRAEVITNENTFAAFVKDEFDLTIENNIPFKLDNLRQIIVSNTDAEAIMVSNIHRFKGLELDAILAVAKNEAELNLWLETNTATRDAHSDRGTSDYPRLGYVAFSRARKVLCIACLEPISDNTKEKLNNLGVELDSPTLKFPSLI</sequence>
<dbReference type="PROSITE" id="PS51198">
    <property type="entry name" value="UVRD_HELICASE_ATP_BIND"/>
    <property type="match status" value="1"/>
</dbReference>
<accession>A0A3E1QA33</accession>
<proteinExistence type="predicted"/>
<keyword evidence="3 5" id="KW-0347">Helicase</keyword>
<gene>
    <name evidence="7" type="ORF">DZ858_02610</name>
</gene>
<evidence type="ECO:0000256" key="2">
    <source>
        <dbReference type="ARBA" id="ARBA00022801"/>
    </source>
</evidence>
<dbReference type="Gene3D" id="3.40.50.300">
    <property type="entry name" value="P-loop containing nucleotide triphosphate hydrolases"/>
    <property type="match status" value="2"/>
</dbReference>
<evidence type="ECO:0000256" key="5">
    <source>
        <dbReference type="PROSITE-ProRule" id="PRU00560"/>
    </source>
</evidence>
<dbReference type="RefSeq" id="WP_117157989.1">
    <property type="nucleotide sequence ID" value="NZ_QVID01000001.1"/>
</dbReference>
<dbReference type="OrthoDB" id="1100019at2"/>
<dbReference type="AlphaFoldDB" id="A0A3E1QA33"/>
<keyword evidence="8" id="KW-1185">Reference proteome</keyword>
<dbReference type="GO" id="GO:0016787">
    <property type="term" value="F:hydrolase activity"/>
    <property type="evidence" value="ECO:0007669"/>
    <property type="project" value="UniProtKB-UniRule"/>
</dbReference>
<evidence type="ECO:0000259" key="6">
    <source>
        <dbReference type="PROSITE" id="PS51198"/>
    </source>
</evidence>
<dbReference type="InterPro" id="IPR014016">
    <property type="entry name" value="UvrD-like_ATP-bd"/>
</dbReference>
<protein>
    <submittedName>
        <fullName evidence="7">ATP-dependent helicase</fullName>
    </submittedName>
</protein>
<keyword evidence="4 5" id="KW-0067">ATP-binding</keyword>
<keyword evidence="1 5" id="KW-0547">Nucleotide-binding</keyword>
<dbReference type="Proteomes" id="UP000261082">
    <property type="component" value="Unassembled WGS sequence"/>
</dbReference>
<dbReference type="InterPro" id="IPR000212">
    <property type="entry name" value="DNA_helicase_UvrD/REP"/>
</dbReference>
<reference evidence="7 8" key="1">
    <citation type="journal article" date="2007" name="Int. J. Syst. Evol. Microbiol.">
        <title>Marixanthomonas ophiurae gen. nov., sp. nov., a marine bacterium of the family Flavobacteriaceae isolated from a deep-sea brittle star.</title>
        <authorList>
            <person name="Romanenko L.A."/>
            <person name="Uchino M."/>
            <person name="Frolova G.M."/>
            <person name="Mikhailov V.V."/>
        </authorList>
    </citation>
    <scope>NUCLEOTIDE SEQUENCE [LARGE SCALE GENOMIC DNA]</scope>
    <source>
        <strain evidence="7 8">KMM 3046</strain>
    </source>
</reference>
<dbReference type="EMBL" id="QVID01000001">
    <property type="protein sequence ID" value="RFN58990.1"/>
    <property type="molecule type" value="Genomic_DNA"/>
</dbReference>
<evidence type="ECO:0000256" key="1">
    <source>
        <dbReference type="ARBA" id="ARBA00022741"/>
    </source>
</evidence>
<dbReference type="InterPro" id="IPR027417">
    <property type="entry name" value="P-loop_NTPase"/>
</dbReference>
<dbReference type="GO" id="GO:0005524">
    <property type="term" value="F:ATP binding"/>
    <property type="evidence" value="ECO:0007669"/>
    <property type="project" value="UniProtKB-UniRule"/>
</dbReference>
<evidence type="ECO:0000313" key="7">
    <source>
        <dbReference type="EMBL" id="RFN58990.1"/>
    </source>
</evidence>
<organism evidence="7 8">
    <name type="scientific">Marixanthomonas ophiurae</name>
    <dbReference type="NCBI Taxonomy" id="387659"/>
    <lineage>
        <taxon>Bacteria</taxon>
        <taxon>Pseudomonadati</taxon>
        <taxon>Bacteroidota</taxon>
        <taxon>Flavobacteriia</taxon>
        <taxon>Flavobacteriales</taxon>
        <taxon>Flavobacteriaceae</taxon>
        <taxon>Marixanthomonas</taxon>
    </lineage>
</organism>
<comment type="caution">
    <text evidence="7">The sequence shown here is derived from an EMBL/GenBank/DDBJ whole genome shotgun (WGS) entry which is preliminary data.</text>
</comment>
<name>A0A3E1QA33_9FLAO</name>
<dbReference type="GO" id="GO:0003678">
    <property type="term" value="F:DNA helicase activity"/>
    <property type="evidence" value="ECO:0007669"/>
    <property type="project" value="InterPro"/>
</dbReference>